<keyword evidence="2" id="KW-0472">Membrane</keyword>
<feature type="compositionally biased region" description="Polar residues" evidence="1">
    <location>
        <begin position="233"/>
        <end position="259"/>
    </location>
</feature>
<feature type="compositionally biased region" description="Polar residues" evidence="1">
    <location>
        <begin position="584"/>
        <end position="598"/>
    </location>
</feature>
<name>A0A0P1ABZ2_PLAHL</name>
<feature type="region of interest" description="Disordered" evidence="1">
    <location>
        <begin position="443"/>
        <end position="511"/>
    </location>
</feature>
<feature type="signal peptide" evidence="3">
    <location>
        <begin position="1"/>
        <end position="21"/>
    </location>
</feature>
<feature type="region of interest" description="Disordered" evidence="1">
    <location>
        <begin position="558"/>
        <end position="598"/>
    </location>
</feature>
<dbReference type="OMA" id="GATTYCM"/>
<feature type="compositionally biased region" description="Basic and acidic residues" evidence="1">
    <location>
        <begin position="223"/>
        <end position="232"/>
    </location>
</feature>
<keyword evidence="3" id="KW-0732">Signal</keyword>
<keyword evidence="2" id="KW-1133">Transmembrane helix</keyword>
<dbReference type="EMBL" id="CCYD01000321">
    <property type="protein sequence ID" value="CEG38194.1"/>
    <property type="molecule type" value="Genomic_DNA"/>
</dbReference>
<dbReference type="AlphaFoldDB" id="A0A0P1ABZ2"/>
<dbReference type="RefSeq" id="XP_024574563.1">
    <property type="nucleotide sequence ID" value="XM_024723603.1"/>
</dbReference>
<evidence type="ECO:0000256" key="1">
    <source>
        <dbReference type="SAM" id="MobiDB-lite"/>
    </source>
</evidence>
<proteinExistence type="predicted"/>
<protein>
    <submittedName>
        <fullName evidence="4">Uncharacterized protein</fullName>
    </submittedName>
</protein>
<dbReference type="OrthoDB" id="167797at2759"/>
<feature type="transmembrane region" description="Helical" evidence="2">
    <location>
        <begin position="290"/>
        <end position="313"/>
    </location>
</feature>
<keyword evidence="5" id="KW-1185">Reference proteome</keyword>
<evidence type="ECO:0000313" key="4">
    <source>
        <dbReference type="EMBL" id="CEG38194.1"/>
    </source>
</evidence>
<keyword evidence="2" id="KW-0812">Transmembrane</keyword>
<evidence type="ECO:0000256" key="2">
    <source>
        <dbReference type="SAM" id="Phobius"/>
    </source>
</evidence>
<evidence type="ECO:0000313" key="5">
    <source>
        <dbReference type="Proteomes" id="UP000054928"/>
    </source>
</evidence>
<accession>A0A0P1ABZ2</accession>
<feature type="region of interest" description="Disordered" evidence="1">
    <location>
        <begin position="200"/>
        <end position="280"/>
    </location>
</feature>
<reference evidence="5" key="1">
    <citation type="submission" date="2014-09" db="EMBL/GenBank/DDBJ databases">
        <authorList>
            <person name="Sharma Rahul"/>
            <person name="Thines Marco"/>
        </authorList>
    </citation>
    <scope>NUCLEOTIDE SEQUENCE [LARGE SCALE GENOMIC DNA]</scope>
</reference>
<dbReference type="GeneID" id="36403336"/>
<feature type="compositionally biased region" description="Basic and acidic residues" evidence="1">
    <location>
        <begin position="482"/>
        <end position="499"/>
    </location>
</feature>
<evidence type="ECO:0000256" key="3">
    <source>
        <dbReference type="SAM" id="SignalP"/>
    </source>
</evidence>
<feature type="chain" id="PRO_5006058540" evidence="3">
    <location>
        <begin position="22"/>
        <end position="598"/>
    </location>
</feature>
<feature type="compositionally biased region" description="Low complexity" evidence="1">
    <location>
        <begin position="558"/>
        <end position="575"/>
    </location>
</feature>
<dbReference type="Proteomes" id="UP000054928">
    <property type="component" value="Unassembled WGS sequence"/>
</dbReference>
<feature type="compositionally biased region" description="Low complexity" evidence="1">
    <location>
        <begin position="201"/>
        <end position="219"/>
    </location>
</feature>
<feature type="compositionally biased region" description="Polar residues" evidence="1">
    <location>
        <begin position="460"/>
        <end position="481"/>
    </location>
</feature>
<organism evidence="4 5">
    <name type="scientific">Plasmopara halstedii</name>
    <name type="common">Downy mildew of sunflower</name>
    <dbReference type="NCBI Taxonomy" id="4781"/>
    <lineage>
        <taxon>Eukaryota</taxon>
        <taxon>Sar</taxon>
        <taxon>Stramenopiles</taxon>
        <taxon>Oomycota</taxon>
        <taxon>Peronosporomycetes</taxon>
        <taxon>Peronosporales</taxon>
        <taxon>Peronosporaceae</taxon>
        <taxon>Plasmopara</taxon>
    </lineage>
</organism>
<sequence>MKFISVLTTVAAIPFLKCVEAIDIDNGLTHDGTTTYCMGVSAVNGSVGTLTFESLEASNVGRCPVGVTLTLTAPDFRVDDLITVKWAAKMNSGLANAIFPNAIDAATKLPGAVLMSSLFACTFGTNCATNVGGTPTGADGTSTGPFSPDGTKSLETNTFSLKLAGDYIIAGLVSLPGDSTLDLSAEEYIVFKKISVMSANPSMPTSDPSAPSPDSMNASETAPKNDLDKQNANKESNANEGANSDPLNEPTSPAVTSSNEKTKETNAIDPGVVKSASTSSGKHNFFKDNGMIFVAVGVGCCVIGFIAFAFVICRRKDQRMQGKGSLPSDMDDHGGKVDLTYAANITARNKNNGTTTMMEEESSVVMMPSAERGSELAAHSLPKSSLDTDEYSDKASYGALGHGNRIQKDTFRVSNISSVAGQSEASMSNFGDSIVSARQKQYLQPNDWNEPAPANRRSRLQSNEKSTQRKSSFGGHSTVSRYSEDKTSRVTDTSDHDSNRGLGFSMSSRPTDARFTEDYHVTEEQHDTENFHTADFSKAMGQSRLQSEVSVDSYGFRTSRSSVDSYSSGMSSYSREGSRISRFSAASSLDRSSDISQY</sequence>